<evidence type="ECO:0000313" key="1">
    <source>
        <dbReference type="EMBL" id="CAG8752971.1"/>
    </source>
</evidence>
<dbReference type="SUPFAM" id="SSF54060">
    <property type="entry name" value="His-Me finger endonucleases"/>
    <property type="match status" value="1"/>
</dbReference>
<proteinExistence type="predicted"/>
<comment type="caution">
    <text evidence="1">The sequence shown here is derived from an EMBL/GenBank/DDBJ whole genome shotgun (WGS) entry which is preliminary data.</text>
</comment>
<dbReference type="EMBL" id="CAJVPZ010037224">
    <property type="protein sequence ID" value="CAG8752971.1"/>
    <property type="molecule type" value="Genomic_DNA"/>
</dbReference>
<reference evidence="1" key="1">
    <citation type="submission" date="2021-06" db="EMBL/GenBank/DDBJ databases">
        <authorList>
            <person name="Kallberg Y."/>
            <person name="Tangrot J."/>
            <person name="Rosling A."/>
        </authorList>
    </citation>
    <scope>NUCLEOTIDE SEQUENCE</scope>
    <source>
        <strain evidence="1">IN212</strain>
    </source>
</reference>
<name>A0A9N9NMW4_9GLOM</name>
<evidence type="ECO:0000313" key="2">
    <source>
        <dbReference type="Proteomes" id="UP000789396"/>
    </source>
</evidence>
<dbReference type="Proteomes" id="UP000789396">
    <property type="component" value="Unassembled WGS sequence"/>
</dbReference>
<dbReference type="InterPro" id="IPR044925">
    <property type="entry name" value="His-Me_finger_sf"/>
</dbReference>
<protein>
    <submittedName>
        <fullName evidence="1">11774_t:CDS:1</fullName>
    </submittedName>
</protein>
<sequence length="203" mass="25119">MSNWPEKFKDFEILTDWEKYKNSDKPKLKLNEYRLVKINFTIYLEAKTQKSEITFLLDKENFHLLKNYTWCCDKRKNANTYYIETVNKRKKIKLHRLIHPKWKMIDHVNRCGLDNRKCNLRETTYRENNLNRKLFKNNTSGYNGICFEKSRNSWRFDYYEDNNKHKIKRFYINDERNFEQTKQQCIDFKLTHDKITRNMNGKE</sequence>
<organism evidence="1 2">
    <name type="scientific">Racocetra fulgida</name>
    <dbReference type="NCBI Taxonomy" id="60492"/>
    <lineage>
        <taxon>Eukaryota</taxon>
        <taxon>Fungi</taxon>
        <taxon>Fungi incertae sedis</taxon>
        <taxon>Mucoromycota</taxon>
        <taxon>Glomeromycotina</taxon>
        <taxon>Glomeromycetes</taxon>
        <taxon>Diversisporales</taxon>
        <taxon>Gigasporaceae</taxon>
        <taxon>Racocetra</taxon>
    </lineage>
</organism>
<feature type="non-terminal residue" evidence="1">
    <location>
        <position position="203"/>
    </location>
</feature>
<keyword evidence="2" id="KW-1185">Reference proteome</keyword>
<dbReference type="AlphaFoldDB" id="A0A9N9NMW4"/>
<dbReference type="OrthoDB" id="2426404at2759"/>
<gene>
    <name evidence="1" type="ORF">RFULGI_LOCUS13735</name>
</gene>
<accession>A0A9N9NMW4</accession>
<dbReference type="Gene3D" id="1.20.5.2050">
    <property type="match status" value="1"/>
</dbReference>